<evidence type="ECO:0000313" key="2">
    <source>
        <dbReference type="EMBL" id="MCW8335831.1"/>
    </source>
</evidence>
<dbReference type="EMBL" id="JAKRRX010000146">
    <property type="protein sequence ID" value="MCW8335831.1"/>
    <property type="molecule type" value="Genomic_DNA"/>
</dbReference>
<organism evidence="2 3">
    <name type="scientific">Vibrio paucivorans</name>
    <dbReference type="NCBI Taxonomy" id="2829489"/>
    <lineage>
        <taxon>Bacteria</taxon>
        <taxon>Pseudomonadati</taxon>
        <taxon>Pseudomonadota</taxon>
        <taxon>Gammaproteobacteria</taxon>
        <taxon>Vibrionales</taxon>
        <taxon>Vibrionaceae</taxon>
        <taxon>Vibrio</taxon>
    </lineage>
</organism>
<dbReference type="AlphaFoldDB" id="A0A9X3HTQ6"/>
<keyword evidence="3" id="KW-1185">Reference proteome</keyword>
<feature type="signal peptide" evidence="1">
    <location>
        <begin position="1"/>
        <end position="23"/>
    </location>
</feature>
<sequence>MRNYTKFILSFIVSAAMVTPAMADDATVTYWHELTPSMVTVEDPFAALDQNQMFDVATLARYQEAKQQEGFVESKQATKDIALIKARLADDGIDVEHLFKKREEIMQQREKLATLPNQDVLDANRKIPGFITPIEMDGTKVTKFFLVPTAGACIHTPPPPPNQLVMIDYPQGIELVTLATPVWVEGTLVAEGSVENVNYSDGAADVESVYSMNAEDVAFYQP</sequence>
<dbReference type="Gene3D" id="2.40.50.870">
    <property type="entry name" value="Protein of unknown function (DUF3299)"/>
    <property type="match status" value="1"/>
</dbReference>
<dbReference type="InterPro" id="IPR021727">
    <property type="entry name" value="DUF3299"/>
</dbReference>
<dbReference type="RefSeq" id="WP_265688904.1">
    <property type="nucleotide sequence ID" value="NZ_JAKRRX010000146.1"/>
</dbReference>
<dbReference type="Pfam" id="PF11736">
    <property type="entry name" value="DUF3299"/>
    <property type="match status" value="1"/>
</dbReference>
<comment type="caution">
    <text evidence="2">The sequence shown here is derived from an EMBL/GenBank/DDBJ whole genome shotgun (WGS) entry which is preliminary data.</text>
</comment>
<feature type="chain" id="PRO_5040991551" evidence="1">
    <location>
        <begin position="24"/>
        <end position="222"/>
    </location>
</feature>
<keyword evidence="1" id="KW-0732">Signal</keyword>
<protein>
    <submittedName>
        <fullName evidence="2">DUF3299 domain-containing protein</fullName>
    </submittedName>
</protein>
<accession>A0A9X3HTQ6</accession>
<evidence type="ECO:0000313" key="3">
    <source>
        <dbReference type="Proteomes" id="UP001155586"/>
    </source>
</evidence>
<reference evidence="2" key="1">
    <citation type="submission" date="2022-02" db="EMBL/GenBank/DDBJ databases">
        <title>Vibrio sp. nov., a new bacterium isolated from Bohai sea, China.</title>
        <authorList>
            <person name="Yuan Y."/>
        </authorList>
    </citation>
    <scope>NUCLEOTIDE SEQUENCE</scope>
    <source>
        <strain evidence="2">DBSS07</strain>
    </source>
</reference>
<gene>
    <name evidence="2" type="ORF">MD483_18630</name>
</gene>
<name>A0A9X3HTQ6_9VIBR</name>
<proteinExistence type="predicted"/>
<evidence type="ECO:0000256" key="1">
    <source>
        <dbReference type="SAM" id="SignalP"/>
    </source>
</evidence>
<dbReference type="Proteomes" id="UP001155586">
    <property type="component" value="Unassembled WGS sequence"/>
</dbReference>